<sequence>MSSEGVQPAAATQLNGNGANGPVLAPAIDNNNNNGEAVPAVVAPTNQQNGNVEEVIDLGKLKSPVWAHYTKIRLNGVVKAKCNYCKKLLVGESNNGTTHLKNHTRICVQKKIRDGSQKILGPHYLAQGKQDLVATAFNADFSKRELAIAITMHEYPLSIVEHLYFKRFVCSLQPLFTVPSRGTIKKEVFKMYDIERAKLQSVLDNNIGRVAITTDMWTATSQKKGYMAVTAHYIDNSWMLRSHILRYDIRTCFLLYFNHC</sequence>
<dbReference type="SMART" id="SM00614">
    <property type="entry name" value="ZnF_BED"/>
    <property type="match status" value="1"/>
</dbReference>
<dbReference type="SUPFAM" id="SSF57667">
    <property type="entry name" value="beta-beta-alpha zinc fingers"/>
    <property type="match status" value="1"/>
</dbReference>
<reference evidence="9" key="1">
    <citation type="submission" date="2022-08" db="EMBL/GenBank/DDBJ databases">
        <authorList>
            <person name="Gutierrez-Valencia J."/>
        </authorList>
    </citation>
    <scope>NUCLEOTIDE SEQUENCE</scope>
</reference>
<protein>
    <recommendedName>
        <fullName evidence="8">BED-type domain-containing protein</fullName>
    </recommendedName>
</protein>
<dbReference type="AlphaFoldDB" id="A0AAV0MHB6"/>
<evidence type="ECO:0000256" key="3">
    <source>
        <dbReference type="ARBA" id="ARBA00022833"/>
    </source>
</evidence>
<evidence type="ECO:0000256" key="2">
    <source>
        <dbReference type="ARBA" id="ARBA00022771"/>
    </source>
</evidence>
<proteinExistence type="predicted"/>
<evidence type="ECO:0000313" key="10">
    <source>
        <dbReference type="Proteomes" id="UP001154282"/>
    </source>
</evidence>
<comment type="caution">
    <text evidence="9">The sequence shown here is derived from an EMBL/GenBank/DDBJ whole genome shotgun (WGS) entry which is preliminary data.</text>
</comment>
<dbReference type="InterPro" id="IPR003656">
    <property type="entry name" value="Znf_BED"/>
</dbReference>
<keyword evidence="1" id="KW-0479">Metal-binding</keyword>
<dbReference type="SUPFAM" id="SSF53098">
    <property type="entry name" value="Ribonuclease H-like"/>
    <property type="match status" value="1"/>
</dbReference>
<feature type="domain" description="BED-type" evidence="8">
    <location>
        <begin position="60"/>
        <end position="116"/>
    </location>
</feature>
<name>A0AAV0MHB6_9ROSI</name>
<evidence type="ECO:0000256" key="6">
    <source>
        <dbReference type="PROSITE-ProRule" id="PRU00027"/>
    </source>
</evidence>
<dbReference type="PANTHER" id="PTHR46481">
    <property type="entry name" value="ZINC FINGER BED DOMAIN-CONTAINING PROTEIN 4"/>
    <property type="match status" value="1"/>
</dbReference>
<evidence type="ECO:0000313" key="9">
    <source>
        <dbReference type="EMBL" id="CAI0444913.1"/>
    </source>
</evidence>
<keyword evidence="2 6" id="KW-0863">Zinc-finger</keyword>
<dbReference type="InterPro" id="IPR012337">
    <property type="entry name" value="RNaseH-like_sf"/>
</dbReference>
<evidence type="ECO:0000259" key="8">
    <source>
        <dbReference type="PROSITE" id="PS50808"/>
    </source>
</evidence>
<gene>
    <name evidence="9" type="ORF">LITE_LOCUS28309</name>
</gene>
<dbReference type="EMBL" id="CAMGYJ010000007">
    <property type="protein sequence ID" value="CAI0444913.1"/>
    <property type="molecule type" value="Genomic_DNA"/>
</dbReference>
<evidence type="ECO:0000256" key="5">
    <source>
        <dbReference type="ARBA" id="ARBA00023163"/>
    </source>
</evidence>
<organism evidence="9 10">
    <name type="scientific">Linum tenue</name>
    <dbReference type="NCBI Taxonomy" id="586396"/>
    <lineage>
        <taxon>Eukaryota</taxon>
        <taxon>Viridiplantae</taxon>
        <taxon>Streptophyta</taxon>
        <taxon>Embryophyta</taxon>
        <taxon>Tracheophyta</taxon>
        <taxon>Spermatophyta</taxon>
        <taxon>Magnoliopsida</taxon>
        <taxon>eudicotyledons</taxon>
        <taxon>Gunneridae</taxon>
        <taxon>Pentapetalae</taxon>
        <taxon>rosids</taxon>
        <taxon>fabids</taxon>
        <taxon>Malpighiales</taxon>
        <taxon>Linaceae</taxon>
        <taxon>Linum</taxon>
    </lineage>
</organism>
<dbReference type="InterPro" id="IPR036236">
    <property type="entry name" value="Znf_C2H2_sf"/>
</dbReference>
<evidence type="ECO:0000256" key="1">
    <source>
        <dbReference type="ARBA" id="ARBA00022723"/>
    </source>
</evidence>
<dbReference type="Pfam" id="PF02892">
    <property type="entry name" value="zf-BED"/>
    <property type="match status" value="1"/>
</dbReference>
<dbReference type="InterPro" id="IPR052035">
    <property type="entry name" value="ZnF_BED_domain_contain"/>
</dbReference>
<feature type="compositionally biased region" description="Polar residues" evidence="7">
    <location>
        <begin position="1"/>
        <end position="17"/>
    </location>
</feature>
<keyword evidence="4" id="KW-0805">Transcription regulation</keyword>
<dbReference type="PROSITE" id="PS50808">
    <property type="entry name" value="ZF_BED"/>
    <property type="match status" value="1"/>
</dbReference>
<keyword evidence="10" id="KW-1185">Reference proteome</keyword>
<dbReference type="GO" id="GO:0003677">
    <property type="term" value="F:DNA binding"/>
    <property type="evidence" value="ECO:0007669"/>
    <property type="project" value="InterPro"/>
</dbReference>
<dbReference type="Proteomes" id="UP001154282">
    <property type="component" value="Unassembled WGS sequence"/>
</dbReference>
<dbReference type="GO" id="GO:0008270">
    <property type="term" value="F:zinc ion binding"/>
    <property type="evidence" value="ECO:0007669"/>
    <property type="project" value="UniProtKB-KW"/>
</dbReference>
<accession>A0AAV0MHB6</accession>
<keyword evidence="5" id="KW-0804">Transcription</keyword>
<evidence type="ECO:0000256" key="4">
    <source>
        <dbReference type="ARBA" id="ARBA00023015"/>
    </source>
</evidence>
<dbReference type="PANTHER" id="PTHR46481:SF11">
    <property type="entry name" value="ZINC FINGER BED DOMAIN-CONTAINING PROTEIN RICESLEEPER 2-LIKE"/>
    <property type="match status" value="1"/>
</dbReference>
<evidence type="ECO:0000256" key="7">
    <source>
        <dbReference type="SAM" id="MobiDB-lite"/>
    </source>
</evidence>
<keyword evidence="3" id="KW-0862">Zinc</keyword>
<feature type="region of interest" description="Disordered" evidence="7">
    <location>
        <begin position="1"/>
        <end position="38"/>
    </location>
</feature>